<dbReference type="SUPFAM" id="SSF51735">
    <property type="entry name" value="NAD(P)-binding Rossmann-fold domains"/>
    <property type="match status" value="1"/>
</dbReference>
<comment type="subunit">
    <text evidence="3">Homodimer.</text>
</comment>
<dbReference type="FunFam" id="3.40.50.720:FF:000259">
    <property type="entry name" value="Sepiapterin reductase"/>
    <property type="match status" value="1"/>
</dbReference>
<keyword evidence="8" id="KW-0560">Oxidoreductase</keyword>
<dbReference type="NCBIfam" id="TIGR01500">
    <property type="entry name" value="sepiapter_red"/>
    <property type="match status" value="1"/>
</dbReference>
<evidence type="ECO:0000256" key="1">
    <source>
        <dbReference type="ARBA" id="ARBA00004496"/>
    </source>
</evidence>
<keyword evidence="10" id="KW-1185">Reference proteome</keyword>
<evidence type="ECO:0000256" key="7">
    <source>
        <dbReference type="ARBA" id="ARBA00022857"/>
    </source>
</evidence>
<dbReference type="InterPro" id="IPR036291">
    <property type="entry name" value="NAD(P)-bd_dom_sf"/>
</dbReference>
<evidence type="ECO:0000256" key="4">
    <source>
        <dbReference type="ARBA" id="ARBA00013075"/>
    </source>
</evidence>
<evidence type="ECO:0000256" key="3">
    <source>
        <dbReference type="ARBA" id="ARBA00011738"/>
    </source>
</evidence>
<gene>
    <name evidence="9" type="ORF">G5714_009657</name>
</gene>
<dbReference type="PANTHER" id="PTHR44085:SF2">
    <property type="entry name" value="SEPIAPTERIN REDUCTASE"/>
    <property type="match status" value="1"/>
</dbReference>
<sequence>MWGFTGGFEVSMHDCRRDVSQSAQSFEKRAEMHEMHSFLSESLDIKRHTLLRCINTQHPASLKAASPQHPNMENEISPEPRDLGRALCIITGASKGFGRTLAFQLSCLLKPRSVLMLVARSAEQLNQLKEDIITLYGGQNKLDIRCVQADLEKKEGVEKTVQAAKETSVSELDHILLINNAASLGDVSRFALTFTDPAEVNRYLSLNVSGALSLTAGVLQAFPHRLSLRRSVVNISSLCALKPFPSWVLYCTGKAARDMMFRVLAEEEPDVRVLSYAPGPLDTDMQLQARRFSGDLQLRRSFSSMFSEGQLLSCETSGAKLMKLLQDNDFQSGAHLDFYEL</sequence>
<dbReference type="GO" id="GO:0005737">
    <property type="term" value="C:cytoplasm"/>
    <property type="evidence" value="ECO:0007669"/>
    <property type="project" value="UniProtKB-SubCell"/>
</dbReference>
<evidence type="ECO:0000313" key="10">
    <source>
        <dbReference type="Proteomes" id="UP000579812"/>
    </source>
</evidence>
<dbReference type="GO" id="GO:0006729">
    <property type="term" value="P:tetrahydrobiopterin biosynthetic process"/>
    <property type="evidence" value="ECO:0007669"/>
    <property type="project" value="InterPro"/>
</dbReference>
<comment type="subcellular location">
    <subcellularLocation>
        <location evidence="1">Cytoplasm</location>
    </subcellularLocation>
</comment>
<dbReference type="GO" id="GO:0004757">
    <property type="term" value="F:sepiapterin reductase (NADP+) activity"/>
    <property type="evidence" value="ECO:0007669"/>
    <property type="project" value="UniProtKB-EC"/>
</dbReference>
<dbReference type="Pfam" id="PF00106">
    <property type="entry name" value="adh_short"/>
    <property type="match status" value="1"/>
</dbReference>
<dbReference type="CDD" id="cd05367">
    <property type="entry name" value="SPR-like_SDR_c"/>
    <property type="match status" value="1"/>
</dbReference>
<dbReference type="EC" id="1.1.1.153" evidence="4"/>
<keyword evidence="6" id="KW-0963">Cytoplasm</keyword>
<organism evidence="9 10">
    <name type="scientific">Onychostoma macrolepis</name>
    <dbReference type="NCBI Taxonomy" id="369639"/>
    <lineage>
        <taxon>Eukaryota</taxon>
        <taxon>Metazoa</taxon>
        <taxon>Chordata</taxon>
        <taxon>Craniata</taxon>
        <taxon>Vertebrata</taxon>
        <taxon>Euteleostomi</taxon>
        <taxon>Actinopterygii</taxon>
        <taxon>Neopterygii</taxon>
        <taxon>Teleostei</taxon>
        <taxon>Ostariophysi</taxon>
        <taxon>Cypriniformes</taxon>
        <taxon>Cyprinidae</taxon>
        <taxon>Acrossocheilinae</taxon>
        <taxon>Onychostoma</taxon>
    </lineage>
</organism>
<evidence type="ECO:0000256" key="8">
    <source>
        <dbReference type="ARBA" id="ARBA00023002"/>
    </source>
</evidence>
<dbReference type="EMBL" id="JAAMOB010000008">
    <property type="protein sequence ID" value="KAF4110405.1"/>
    <property type="molecule type" value="Genomic_DNA"/>
</dbReference>
<protein>
    <recommendedName>
        <fullName evidence="5">Sepiapterin reductase</fullName>
        <ecNumber evidence="4">1.1.1.153</ecNumber>
    </recommendedName>
</protein>
<evidence type="ECO:0000256" key="2">
    <source>
        <dbReference type="ARBA" id="ARBA00010483"/>
    </source>
</evidence>
<comment type="caution">
    <text evidence="9">The sequence shown here is derived from an EMBL/GenBank/DDBJ whole genome shotgun (WGS) entry which is preliminary data.</text>
</comment>
<proteinExistence type="inferred from homology"/>
<reference evidence="9 10" key="1">
    <citation type="submission" date="2020-04" db="EMBL/GenBank/DDBJ databases">
        <title>Chromosome-level genome assembly of a cyprinid fish Onychostoma macrolepis by integration of Nanopore Sequencing, Bionano and Hi-C technology.</title>
        <authorList>
            <person name="Wang D."/>
        </authorList>
    </citation>
    <scope>NUCLEOTIDE SEQUENCE [LARGE SCALE GENOMIC DNA]</scope>
    <source>
        <strain evidence="9">SWU-2019</strain>
        <tissue evidence="9">Muscle</tissue>
    </source>
</reference>
<accession>A0A7J6CV41</accession>
<dbReference type="InterPro" id="IPR002347">
    <property type="entry name" value="SDR_fam"/>
</dbReference>
<dbReference type="InterPro" id="IPR051721">
    <property type="entry name" value="Biopterin_syn/organic_redct"/>
</dbReference>
<evidence type="ECO:0000256" key="5">
    <source>
        <dbReference type="ARBA" id="ARBA00019170"/>
    </source>
</evidence>
<dbReference type="AlphaFoldDB" id="A0A7J6CV41"/>
<keyword evidence="7" id="KW-0521">NADP</keyword>
<evidence type="ECO:0000313" key="9">
    <source>
        <dbReference type="EMBL" id="KAF4110405.1"/>
    </source>
</evidence>
<name>A0A7J6CV41_9TELE</name>
<dbReference type="Proteomes" id="UP000579812">
    <property type="component" value="Unassembled WGS sequence"/>
</dbReference>
<comment type="similarity">
    <text evidence="2">Belongs to the sepiapterin reductase family.</text>
</comment>
<dbReference type="Gene3D" id="3.40.50.720">
    <property type="entry name" value="NAD(P)-binding Rossmann-like Domain"/>
    <property type="match status" value="1"/>
</dbReference>
<dbReference type="PANTHER" id="PTHR44085">
    <property type="entry name" value="SEPIAPTERIN REDUCTASE"/>
    <property type="match status" value="1"/>
</dbReference>
<dbReference type="InterPro" id="IPR006393">
    <property type="entry name" value="Sepiapterin_red"/>
</dbReference>
<evidence type="ECO:0000256" key="6">
    <source>
        <dbReference type="ARBA" id="ARBA00022490"/>
    </source>
</evidence>
<dbReference type="PRINTS" id="PR00081">
    <property type="entry name" value="GDHRDH"/>
</dbReference>